<dbReference type="AlphaFoldDB" id="A0A0W8BKC7"/>
<protein>
    <recommendedName>
        <fullName evidence="3">EF-hand domain-containing protein</fullName>
    </recommendedName>
</protein>
<keyword evidence="2" id="KW-0472">Membrane</keyword>
<dbReference type="SUPFAM" id="SSF47473">
    <property type="entry name" value="EF-hand"/>
    <property type="match status" value="1"/>
</dbReference>
<sequence length="670" mass="75674">MAGGSVFQVGKDVELYQVVVVLSALAICLLIFEAALHHLEHHLLAHNDKYQHMLKKVYRELMILGLISFIIKILTEVGGIDGYSGIMLALQVSDLIIFILAITLVLQAINVLLLLRGYNKRTDRAELITTQDLVDGLDKPSKENLFKKDVVKHRILRHLFLRRFGLPQLFPFSKYLRRAQANNIVHMIEVEPSMWLLLLGMAWAFSAVVQILEDYDVEVRYELIETLMAFAWVLVLFHILVMLYFRFCVHRLLAIAGYNKDKRALADSLNTVADEEANAWHNEAAESALDMMNRIHAQHEEMEHERKAQRRGLLMGDEGFQLVATFFRNVFRVMCCKKRSAPRQDGVVSGTPEIRLPFYSRKAWHVVVMFLTILNGFFVALLVMGAVYSFDEIYDQVGIVPVVLIPVPFILNGLFFIKTIFRDFVLISSILRIDASTLGEVVGHFSEIVELRSEFATSLLQSLKGSGHSIADLDKSLQSHDLHRTGFIDVDKLRTVLASVGFQLTRFRLNSVVKLLFELRGTSVEYAQLVQLVTLIQQEHCIEDGFHPSLQRTMTSFDDLERQDGTRSNRRHLPLLAQSSLAPEPGPSDFVYVNVSTPLGRAPGVPPFADDSVGRQPTLQRSLSRQFSGSSSRVLHGVYNLQFSLPPADSTAPSPDGETSTRSNALFNRM</sequence>
<feature type="region of interest" description="Disordered" evidence="1">
    <location>
        <begin position="646"/>
        <end position="670"/>
    </location>
</feature>
<keyword evidence="2" id="KW-1133">Transmembrane helix</keyword>
<feature type="transmembrane region" description="Helical" evidence="2">
    <location>
        <begin position="194"/>
        <end position="212"/>
    </location>
</feature>
<feature type="transmembrane region" description="Helical" evidence="2">
    <location>
        <begin position="95"/>
        <end position="115"/>
    </location>
</feature>
<feature type="transmembrane region" description="Helical" evidence="2">
    <location>
        <begin position="396"/>
        <end position="417"/>
    </location>
</feature>
<comment type="caution">
    <text evidence="4">The sequence shown here is derived from an EMBL/GenBank/DDBJ whole genome shotgun (WGS) entry which is preliminary data.</text>
</comment>
<feature type="transmembrane region" description="Helical" evidence="2">
    <location>
        <begin position="224"/>
        <end position="245"/>
    </location>
</feature>
<feature type="transmembrane region" description="Helical" evidence="2">
    <location>
        <begin position="363"/>
        <end position="390"/>
    </location>
</feature>
<dbReference type="PROSITE" id="PS50222">
    <property type="entry name" value="EF_HAND_2"/>
    <property type="match status" value="1"/>
</dbReference>
<dbReference type="OrthoDB" id="68481at2759"/>
<dbReference type="STRING" id="4790.A0A0W8BKC7"/>
<dbReference type="EMBL" id="LNFO01006049">
    <property type="protein sequence ID" value="KUF72240.1"/>
    <property type="molecule type" value="Genomic_DNA"/>
</dbReference>
<feature type="compositionally biased region" description="Polar residues" evidence="1">
    <location>
        <begin position="651"/>
        <end position="670"/>
    </location>
</feature>
<evidence type="ECO:0000259" key="3">
    <source>
        <dbReference type="PROSITE" id="PS50222"/>
    </source>
</evidence>
<feature type="transmembrane region" description="Helical" evidence="2">
    <location>
        <begin position="57"/>
        <end position="75"/>
    </location>
</feature>
<keyword evidence="2" id="KW-0812">Transmembrane</keyword>
<gene>
    <name evidence="4" type="ORF">AM587_10015475</name>
</gene>
<proteinExistence type="predicted"/>
<reference evidence="4 5" key="1">
    <citation type="submission" date="2015-11" db="EMBL/GenBank/DDBJ databases">
        <title>Genomes and virulence difference between two physiological races of Phytophthora nicotianae.</title>
        <authorList>
            <person name="Liu H."/>
            <person name="Ma X."/>
            <person name="Yu H."/>
            <person name="Fang D."/>
            <person name="Li Y."/>
            <person name="Wang X."/>
            <person name="Wang W."/>
            <person name="Dong Y."/>
            <person name="Xiao B."/>
        </authorList>
    </citation>
    <scope>NUCLEOTIDE SEQUENCE [LARGE SCALE GENOMIC DNA]</scope>
    <source>
        <strain evidence="5">race 0</strain>
    </source>
</reference>
<evidence type="ECO:0000313" key="5">
    <source>
        <dbReference type="Proteomes" id="UP000052943"/>
    </source>
</evidence>
<feature type="domain" description="EF-hand" evidence="3">
    <location>
        <begin position="468"/>
        <end position="503"/>
    </location>
</feature>
<dbReference type="GO" id="GO:0005509">
    <property type="term" value="F:calcium ion binding"/>
    <property type="evidence" value="ECO:0007669"/>
    <property type="project" value="InterPro"/>
</dbReference>
<organism evidence="4 5">
    <name type="scientific">Phytophthora nicotianae</name>
    <name type="common">Potato buckeye rot agent</name>
    <name type="synonym">Phytophthora parasitica</name>
    <dbReference type="NCBI Taxonomy" id="4792"/>
    <lineage>
        <taxon>Eukaryota</taxon>
        <taxon>Sar</taxon>
        <taxon>Stramenopiles</taxon>
        <taxon>Oomycota</taxon>
        <taxon>Peronosporomycetes</taxon>
        <taxon>Peronosporales</taxon>
        <taxon>Peronosporaceae</taxon>
        <taxon>Phytophthora</taxon>
    </lineage>
</organism>
<feature type="transmembrane region" description="Helical" evidence="2">
    <location>
        <begin position="15"/>
        <end position="36"/>
    </location>
</feature>
<evidence type="ECO:0000256" key="2">
    <source>
        <dbReference type="SAM" id="Phobius"/>
    </source>
</evidence>
<evidence type="ECO:0000256" key="1">
    <source>
        <dbReference type="SAM" id="MobiDB-lite"/>
    </source>
</evidence>
<name>A0A0W8BKC7_PHYNI</name>
<evidence type="ECO:0000313" key="4">
    <source>
        <dbReference type="EMBL" id="KUF72240.1"/>
    </source>
</evidence>
<dbReference type="InterPro" id="IPR002048">
    <property type="entry name" value="EF_hand_dom"/>
</dbReference>
<accession>A0A0W8BKC7</accession>
<dbReference type="Proteomes" id="UP000052943">
    <property type="component" value="Unassembled WGS sequence"/>
</dbReference>
<dbReference type="InterPro" id="IPR011992">
    <property type="entry name" value="EF-hand-dom_pair"/>
</dbReference>